<dbReference type="InterPro" id="IPR003749">
    <property type="entry name" value="ThiS/MoaD-like"/>
</dbReference>
<dbReference type="Proteomes" id="UP000290608">
    <property type="component" value="Unassembled WGS sequence"/>
</dbReference>
<dbReference type="SUPFAM" id="SSF54285">
    <property type="entry name" value="MoaD/ThiS"/>
    <property type="match status" value="1"/>
</dbReference>
<dbReference type="AlphaFoldDB" id="A0A4Q0PMC7"/>
<dbReference type="InterPro" id="IPR016155">
    <property type="entry name" value="Mopterin_synth/thiamin_S_b"/>
</dbReference>
<dbReference type="CDD" id="cd00565">
    <property type="entry name" value="Ubl_ThiS"/>
    <property type="match status" value="1"/>
</dbReference>
<dbReference type="InterPro" id="IPR010035">
    <property type="entry name" value="Thi_S"/>
</dbReference>
<accession>A0A4Q0PMC7</accession>
<sequence>MITVNINNHPYSFPKEIALEAALEHLNFPKKGIAVAVDNAIVSRCDWETCVLQQNAQVLVIQATQGG</sequence>
<gene>
    <name evidence="1" type="ORF">DSL99_2245</name>
</gene>
<dbReference type="InterPro" id="IPR012675">
    <property type="entry name" value="Beta-grasp_dom_sf"/>
</dbReference>
<proteinExistence type="predicted"/>
<protein>
    <submittedName>
        <fullName evidence="1">Sulfur carrier protein</fullName>
    </submittedName>
</protein>
<evidence type="ECO:0000313" key="1">
    <source>
        <dbReference type="EMBL" id="RXG29304.1"/>
    </source>
</evidence>
<dbReference type="Pfam" id="PF02597">
    <property type="entry name" value="ThiS"/>
    <property type="match status" value="1"/>
</dbReference>
<dbReference type="NCBIfam" id="TIGR01683">
    <property type="entry name" value="thiS"/>
    <property type="match status" value="1"/>
</dbReference>
<dbReference type="RefSeq" id="WP_073101161.1">
    <property type="nucleotide sequence ID" value="NZ_QOVL01000009.1"/>
</dbReference>
<evidence type="ECO:0000313" key="2">
    <source>
        <dbReference type="Proteomes" id="UP000290608"/>
    </source>
</evidence>
<name>A0A4Q0PMC7_9FLAO</name>
<comment type="caution">
    <text evidence="1">The sequence shown here is derived from an EMBL/GenBank/DDBJ whole genome shotgun (WGS) entry which is preliminary data.</text>
</comment>
<dbReference type="PANTHER" id="PTHR34472:SF1">
    <property type="entry name" value="SULFUR CARRIER PROTEIN THIS"/>
    <property type="match status" value="1"/>
</dbReference>
<dbReference type="EMBL" id="QOVL01000009">
    <property type="protein sequence ID" value="RXG29304.1"/>
    <property type="molecule type" value="Genomic_DNA"/>
</dbReference>
<dbReference type="Gene3D" id="3.10.20.30">
    <property type="match status" value="1"/>
</dbReference>
<dbReference type="PANTHER" id="PTHR34472">
    <property type="entry name" value="SULFUR CARRIER PROTEIN THIS"/>
    <property type="match status" value="1"/>
</dbReference>
<dbReference type="STRING" id="1122159.SAMN02745246_04040"/>
<organism evidence="1 2">
    <name type="scientific">Leeuwenhoekiella marinoflava</name>
    <dbReference type="NCBI Taxonomy" id="988"/>
    <lineage>
        <taxon>Bacteria</taxon>
        <taxon>Pseudomonadati</taxon>
        <taxon>Bacteroidota</taxon>
        <taxon>Flavobacteriia</taxon>
        <taxon>Flavobacteriales</taxon>
        <taxon>Flavobacteriaceae</taxon>
        <taxon>Leeuwenhoekiella</taxon>
    </lineage>
</organism>
<reference evidence="1 2" key="1">
    <citation type="submission" date="2018-07" db="EMBL/GenBank/DDBJ databases">
        <title>Leeuwenhoekiella genomics.</title>
        <authorList>
            <person name="Tahon G."/>
            <person name="Willems A."/>
        </authorList>
    </citation>
    <scope>NUCLEOTIDE SEQUENCE [LARGE SCALE GENOMIC DNA]</scope>
    <source>
        <strain evidence="1 2">LMG 1345</strain>
    </source>
</reference>